<accession>A0ABN3Z6T4</accession>
<protein>
    <submittedName>
        <fullName evidence="2">Uroporphyrinogen-III synthase</fullName>
        <ecNumber evidence="2">4.2.1.75</ecNumber>
    </submittedName>
</protein>
<dbReference type="Gene3D" id="3.40.50.10090">
    <property type="match status" value="2"/>
</dbReference>
<evidence type="ECO:0000259" key="1">
    <source>
        <dbReference type="Pfam" id="PF02602"/>
    </source>
</evidence>
<dbReference type="PANTHER" id="PTHR40082">
    <property type="entry name" value="BLR5956 PROTEIN"/>
    <property type="match status" value="1"/>
</dbReference>
<sequence length="272" mass="29961">MGKGLLGKRIAIGGSRKTEEISTLIKKQGGVPVVRSLQGTVFLADKQVEPDLRRFVEEQADWVIFTTGIGTETLVDLAEKIGVKEPFLTTLRGAKIACRGYKTFATLKKMDMIPAAVDEDGTTGGLIRSLEAYGFSGKRVMVQLHGEKAPSLMTFLKEKGASVLPILPYRHIPPEPETVDLLCRELMDRKLDAVCFTTAVQVRSLFDFAREKGCINQIKDAFKEDVLASAVGKVTAEALREEGISRLLAPDIERMGAMIIELSRFYEAQPEN</sequence>
<keyword evidence="3" id="KW-1185">Reference proteome</keyword>
<reference evidence="2 3" key="1">
    <citation type="journal article" date="2011" name="Front. Microbiol.">
        <title>Genomic signatures of strain selection and enhancement in Bacillus atrophaeus var. globigii, a historical biowarfare simulant.</title>
        <authorList>
            <person name="Gibbons H.S."/>
            <person name="Broomall S.M."/>
            <person name="McNew L.A."/>
            <person name="Daligault H."/>
            <person name="Chapman C."/>
            <person name="Bruce D."/>
            <person name="Karavis M."/>
            <person name="Krepps M."/>
            <person name="McGregor P.A."/>
            <person name="Hong C."/>
            <person name="Park K.H."/>
            <person name="Akmal A."/>
            <person name="Feldman A."/>
            <person name="Lin J.S."/>
            <person name="Chang W.E."/>
            <person name="Higgs B.W."/>
            <person name="Demirev P."/>
            <person name="Lindquist J."/>
            <person name="Liem A."/>
            <person name="Fochler E."/>
            <person name="Read T.D."/>
            <person name="Tapia R."/>
            <person name="Johnson S."/>
            <person name="Bishop-Lilly K.A."/>
            <person name="Detter C."/>
            <person name="Han C."/>
            <person name="Sozhamannan S."/>
            <person name="Rosenzweig C.N."/>
            <person name="Skowronski E.W."/>
        </authorList>
    </citation>
    <scope>NUCLEOTIDE SEQUENCE [LARGE SCALE GENOMIC DNA]</scope>
    <source>
        <strain evidence="2 3">1942</strain>
    </source>
</reference>
<dbReference type="Proteomes" id="UP000006867">
    <property type="component" value="Chromosome"/>
</dbReference>
<dbReference type="InterPro" id="IPR003754">
    <property type="entry name" value="4pyrrol_synth_uPrphyn_synth"/>
</dbReference>
<dbReference type="SUPFAM" id="SSF69618">
    <property type="entry name" value="HemD-like"/>
    <property type="match status" value="1"/>
</dbReference>
<proteinExistence type="predicted"/>
<organism evidence="2 3">
    <name type="scientific">Bacillus atrophaeus (strain 1942)</name>
    <dbReference type="NCBI Taxonomy" id="720555"/>
    <lineage>
        <taxon>Bacteria</taxon>
        <taxon>Bacillati</taxon>
        <taxon>Bacillota</taxon>
        <taxon>Bacilli</taxon>
        <taxon>Bacillales</taxon>
        <taxon>Bacillaceae</taxon>
        <taxon>Bacillus</taxon>
    </lineage>
</organism>
<name>A0ABN3Z6T4_BACA1</name>
<gene>
    <name evidence="2" type="primary">hemD</name>
    <name evidence="2" type="ordered locus">BATR1942_03780</name>
</gene>
<dbReference type="NCBIfam" id="NF004584">
    <property type="entry name" value="PRK05928.2-1"/>
    <property type="match status" value="1"/>
</dbReference>
<dbReference type="InterPro" id="IPR036108">
    <property type="entry name" value="4pyrrol_syn_uPrphyn_synt_sf"/>
</dbReference>
<dbReference type="PANTHER" id="PTHR40082:SF1">
    <property type="entry name" value="BLR5956 PROTEIN"/>
    <property type="match status" value="1"/>
</dbReference>
<evidence type="ECO:0000313" key="3">
    <source>
        <dbReference type="Proteomes" id="UP000006867"/>
    </source>
</evidence>
<dbReference type="EC" id="4.2.1.75" evidence="2"/>
<dbReference type="EMBL" id="CP002207">
    <property type="protein sequence ID" value="ADP31710.1"/>
    <property type="molecule type" value="Genomic_DNA"/>
</dbReference>
<dbReference type="InterPro" id="IPR039793">
    <property type="entry name" value="UROS/Hem4"/>
</dbReference>
<keyword evidence="2" id="KW-0456">Lyase</keyword>
<dbReference type="GO" id="GO:0004852">
    <property type="term" value="F:uroporphyrinogen-III synthase activity"/>
    <property type="evidence" value="ECO:0007669"/>
    <property type="project" value="UniProtKB-EC"/>
</dbReference>
<evidence type="ECO:0000313" key="2">
    <source>
        <dbReference type="EMBL" id="ADP31710.1"/>
    </source>
</evidence>
<dbReference type="CDD" id="cd06578">
    <property type="entry name" value="HemD"/>
    <property type="match status" value="1"/>
</dbReference>
<dbReference type="Pfam" id="PF02602">
    <property type="entry name" value="HEM4"/>
    <property type="match status" value="1"/>
</dbReference>
<feature type="domain" description="Tetrapyrrole biosynthesis uroporphyrinogen III synthase" evidence="1">
    <location>
        <begin position="20"/>
        <end position="259"/>
    </location>
</feature>
<dbReference type="RefSeq" id="WP_003327493.1">
    <property type="nucleotide sequence ID" value="NC_014639.1"/>
</dbReference>